<sequence>MRRRLESLSFYLSATECLVEGEASGVVLNRSMPCRLWEDPELEQGEGIGDRDLPRGDPVAGRALVVACKPGSSSGGVGLLEAIHAGQAPALVVLDRPDEAIALGAIVAAEVLSLSLPVVVLDEARFAMAQAAHLVTLYRGGRLVLSGPRLAGLASVTAGGELGHEPTPHFAANDGFTLSPEDRRCLDGAAGPAAQAAMRVVVGMARLQGVRALFDVDRIHVGGDIEIGPAGLALAAQLVEWGGEFRVPTTIGALGEATTHVVKACRALGAIPLADSSPSRAGAEWPWPLALCVAIVGRAPALSAN</sequence>
<gene>
    <name evidence="5" type="ORF">F0A16_19695</name>
</gene>
<dbReference type="InterPro" id="IPR007506">
    <property type="entry name" value="PMDh-L-like_dom"/>
</dbReference>
<dbReference type="EMBL" id="VTPX01000018">
    <property type="protein sequence ID" value="KAA0015669.1"/>
    <property type="molecule type" value="Genomic_DNA"/>
</dbReference>
<dbReference type="Proteomes" id="UP000466024">
    <property type="component" value="Unassembled WGS sequence"/>
</dbReference>
<evidence type="ECO:0000259" key="3">
    <source>
        <dbReference type="Pfam" id="PF01989"/>
    </source>
</evidence>
<dbReference type="AlphaFoldDB" id="A0A640W7L2"/>
<organism evidence="5 6">
    <name type="scientific">Salinicola corii</name>
    <dbReference type="NCBI Taxonomy" id="2606937"/>
    <lineage>
        <taxon>Bacteria</taxon>
        <taxon>Pseudomonadati</taxon>
        <taxon>Pseudomonadota</taxon>
        <taxon>Gammaproteobacteria</taxon>
        <taxon>Oceanospirillales</taxon>
        <taxon>Halomonadaceae</taxon>
        <taxon>Salinicola</taxon>
    </lineage>
</organism>
<feature type="domain" description="Phosphomevalonate dehydratase large subunit-like" evidence="4">
    <location>
        <begin position="177"/>
        <end position="255"/>
    </location>
</feature>
<dbReference type="InterPro" id="IPR002840">
    <property type="entry name" value="PMDh-S-like_dom"/>
</dbReference>
<comment type="caution">
    <text evidence="5">The sequence shown here is derived from an EMBL/GenBank/DDBJ whole genome shotgun (WGS) entry which is preliminary data.</text>
</comment>
<evidence type="ECO:0000313" key="6">
    <source>
        <dbReference type="Proteomes" id="UP000466024"/>
    </source>
</evidence>
<name>A0A640W7L2_9GAMM</name>
<dbReference type="RefSeq" id="WP_149437457.1">
    <property type="nucleotide sequence ID" value="NZ_VTPX01000018.1"/>
</dbReference>
<proteinExistence type="predicted"/>
<evidence type="ECO:0000313" key="5">
    <source>
        <dbReference type="EMBL" id="KAA0015669.1"/>
    </source>
</evidence>
<dbReference type="Pfam" id="PF04412">
    <property type="entry name" value="AcnX"/>
    <property type="match status" value="1"/>
</dbReference>
<feature type="domain" description="Phosphomevalonate dehydratase small subunit-like" evidence="3">
    <location>
        <begin position="55"/>
        <end position="118"/>
    </location>
</feature>
<keyword evidence="2" id="KW-0456">Lyase</keyword>
<keyword evidence="1" id="KW-0408">Iron</keyword>
<accession>A0A640W7L2</accession>
<dbReference type="PANTHER" id="PTHR36577">
    <property type="entry name" value="DUF521 DOMAIN PROTEIN (AFU_ORTHOLOGUE AFUA_6G00490)"/>
    <property type="match status" value="1"/>
</dbReference>
<evidence type="ECO:0000256" key="2">
    <source>
        <dbReference type="ARBA" id="ARBA00023239"/>
    </source>
</evidence>
<dbReference type="Gene3D" id="3.50.30.10">
    <property type="entry name" value="Phosphohistidine domain"/>
    <property type="match status" value="1"/>
</dbReference>
<dbReference type="SUPFAM" id="SSF52016">
    <property type="entry name" value="LeuD/IlvD-like"/>
    <property type="match status" value="1"/>
</dbReference>
<dbReference type="Pfam" id="PF01989">
    <property type="entry name" value="AcnX_swivel_put"/>
    <property type="match status" value="1"/>
</dbReference>
<protein>
    <submittedName>
        <fullName evidence="5">DUF521 domain-containing protein</fullName>
    </submittedName>
</protein>
<evidence type="ECO:0000259" key="4">
    <source>
        <dbReference type="Pfam" id="PF04412"/>
    </source>
</evidence>
<reference evidence="5 6" key="1">
    <citation type="submission" date="2019-08" db="EMBL/GenBank/DDBJ databases">
        <title>Bioinformatics analysis of the strain L3 and L5.</title>
        <authorList>
            <person name="Li X."/>
        </authorList>
    </citation>
    <scope>NUCLEOTIDE SEQUENCE [LARGE SCALE GENOMIC DNA]</scope>
    <source>
        <strain evidence="5 6">L3</strain>
    </source>
</reference>
<keyword evidence="6" id="KW-1185">Reference proteome</keyword>
<dbReference type="GO" id="GO:0016829">
    <property type="term" value="F:lyase activity"/>
    <property type="evidence" value="ECO:0007669"/>
    <property type="project" value="UniProtKB-KW"/>
</dbReference>
<evidence type="ECO:0000256" key="1">
    <source>
        <dbReference type="ARBA" id="ARBA00023004"/>
    </source>
</evidence>
<dbReference type="PANTHER" id="PTHR36577:SF3">
    <property type="entry name" value="DUF521 DOMAIN PROTEIN (AFU_ORTHOLOGUE AFUA_6G00490)"/>
    <property type="match status" value="1"/>
</dbReference>